<accession>A0A810Q2X0</accession>
<evidence type="ECO:0000313" key="2">
    <source>
        <dbReference type="Proteomes" id="UP000681343"/>
    </source>
</evidence>
<dbReference type="Proteomes" id="UP000681343">
    <property type="component" value="Plasmid pMM35_01"/>
</dbReference>
<evidence type="ECO:0000313" key="1">
    <source>
        <dbReference type="EMBL" id="BCK80086.1"/>
    </source>
</evidence>
<organism evidence="1 2">
    <name type="scientific">Vescimonas fastidiosa</name>
    <dbReference type="NCBI Taxonomy" id="2714353"/>
    <lineage>
        <taxon>Bacteria</taxon>
        <taxon>Bacillati</taxon>
        <taxon>Bacillota</taxon>
        <taxon>Clostridia</taxon>
        <taxon>Eubacteriales</taxon>
        <taxon>Oscillospiraceae</taxon>
        <taxon>Vescimonas</taxon>
    </lineage>
</organism>
<sequence length="51" mass="6177">MEIHDFGYLMEHLYGRDGIAYEDYEYQLPKKKIEQRDADKILRPYPSRQGV</sequence>
<name>A0A810Q2X0_9FIRM</name>
<reference evidence="1" key="1">
    <citation type="submission" date="2020-09" db="EMBL/GenBank/DDBJ databases">
        <title>New species isolated from human feces.</title>
        <authorList>
            <person name="Kitahara M."/>
            <person name="Shigeno Y."/>
            <person name="Shime M."/>
            <person name="Matsumoto Y."/>
            <person name="Nakamura S."/>
            <person name="Motooka D."/>
            <person name="Fukuoka S."/>
            <person name="Nishikawa H."/>
            <person name="Benno Y."/>
        </authorList>
    </citation>
    <scope>NUCLEOTIDE SEQUENCE</scope>
    <source>
        <strain evidence="1">MM35</strain>
        <plasmid evidence="1">pMM35_01</plasmid>
    </source>
</reference>
<protein>
    <submittedName>
        <fullName evidence="1">Uncharacterized protein</fullName>
    </submittedName>
</protein>
<gene>
    <name evidence="1" type="ORF">MM35RIKEN_22780</name>
</gene>
<dbReference type="KEGG" id="vfa:MM35RIKEN_22780"/>
<dbReference type="EMBL" id="AP023416">
    <property type="protein sequence ID" value="BCK80086.1"/>
    <property type="molecule type" value="Genomic_DNA"/>
</dbReference>
<geneLocation type="plasmid" evidence="1 2">
    <name>pMM35_01</name>
</geneLocation>
<proteinExistence type="predicted"/>
<dbReference type="AlphaFoldDB" id="A0A810Q2X0"/>
<keyword evidence="1" id="KW-0614">Plasmid</keyword>
<keyword evidence="2" id="KW-1185">Reference proteome</keyword>